<comment type="caution">
    <text evidence="1">The sequence shown here is derived from an EMBL/GenBank/DDBJ whole genome shotgun (WGS) entry which is preliminary data.</text>
</comment>
<sequence length="83" mass="9253">MINMANIQKLDNLLKIAKQIKAKEVLSKAFGGFGEEPSFIEALGLNPEDYIAPYPNSDHGYDDMQALRDGVADAWDDYEVEGF</sequence>
<proteinExistence type="predicted"/>
<dbReference type="AlphaFoldDB" id="A0A0L6TYP9"/>
<protein>
    <submittedName>
        <fullName evidence="1">Uncharacterized protein</fullName>
    </submittedName>
</protein>
<evidence type="ECO:0000313" key="1">
    <source>
        <dbReference type="EMBL" id="KNZ41381.1"/>
    </source>
</evidence>
<keyword evidence="2" id="KW-1185">Reference proteome</keyword>
<organism evidence="1 2">
    <name type="scientific">Acetobacterium bakii</name>
    <dbReference type="NCBI Taxonomy" id="52689"/>
    <lineage>
        <taxon>Bacteria</taxon>
        <taxon>Bacillati</taxon>
        <taxon>Bacillota</taxon>
        <taxon>Clostridia</taxon>
        <taxon>Eubacteriales</taxon>
        <taxon>Eubacteriaceae</taxon>
        <taxon>Acetobacterium</taxon>
    </lineage>
</organism>
<accession>A0A0L6TYP9</accession>
<dbReference type="Proteomes" id="UP000036873">
    <property type="component" value="Unassembled WGS sequence"/>
</dbReference>
<dbReference type="RefSeq" id="WP_050740685.1">
    <property type="nucleotide sequence ID" value="NZ_RXYC01000005.1"/>
</dbReference>
<dbReference type="EMBL" id="LGYO01000031">
    <property type="protein sequence ID" value="KNZ41381.1"/>
    <property type="molecule type" value="Genomic_DNA"/>
</dbReference>
<evidence type="ECO:0000313" key="2">
    <source>
        <dbReference type="Proteomes" id="UP000036873"/>
    </source>
</evidence>
<gene>
    <name evidence="1" type="ORF">AKG39_12225</name>
</gene>
<reference evidence="2" key="1">
    <citation type="submission" date="2015-07" db="EMBL/GenBank/DDBJ databases">
        <title>Draft genome sequence of Acetobacterium bakii DSM 8293, a potential psychrophilic chemical producer through syngas fermentation.</title>
        <authorList>
            <person name="Song Y."/>
            <person name="Hwang S."/>
            <person name="Cho B.-K."/>
        </authorList>
    </citation>
    <scope>NUCLEOTIDE SEQUENCE [LARGE SCALE GENOMIC DNA]</scope>
    <source>
        <strain evidence="2">DSM 8239</strain>
    </source>
</reference>
<dbReference type="STRING" id="52689.AKG39_12225"/>
<name>A0A0L6TYP9_9FIRM</name>